<feature type="domain" description="WYL" evidence="1">
    <location>
        <begin position="15"/>
        <end position="65"/>
    </location>
</feature>
<dbReference type="Pfam" id="PF13280">
    <property type="entry name" value="WYL"/>
    <property type="match status" value="1"/>
</dbReference>
<organism evidence="2 3">
    <name type="scientific">Segetibacter aerophilus</name>
    <dbReference type="NCBI Taxonomy" id="670293"/>
    <lineage>
        <taxon>Bacteria</taxon>
        <taxon>Pseudomonadati</taxon>
        <taxon>Bacteroidota</taxon>
        <taxon>Chitinophagia</taxon>
        <taxon>Chitinophagales</taxon>
        <taxon>Chitinophagaceae</taxon>
        <taxon>Segetibacter</taxon>
    </lineage>
</organism>
<comment type="caution">
    <text evidence="2">The sequence shown here is derived from an EMBL/GenBank/DDBJ whole genome shotgun (WGS) entry which is preliminary data.</text>
</comment>
<evidence type="ECO:0000313" key="3">
    <source>
        <dbReference type="Proteomes" id="UP000321513"/>
    </source>
</evidence>
<evidence type="ECO:0000259" key="1">
    <source>
        <dbReference type="Pfam" id="PF13280"/>
    </source>
</evidence>
<dbReference type="EMBL" id="BJYT01000001">
    <property type="protein sequence ID" value="GEO07554.1"/>
    <property type="molecule type" value="Genomic_DNA"/>
</dbReference>
<accession>A0A512B6F8</accession>
<reference evidence="2 3" key="1">
    <citation type="submission" date="2019-07" db="EMBL/GenBank/DDBJ databases">
        <title>Whole genome shotgun sequence of Segetibacter aerophilus NBRC 106135.</title>
        <authorList>
            <person name="Hosoyama A."/>
            <person name="Uohara A."/>
            <person name="Ohji S."/>
            <person name="Ichikawa N."/>
        </authorList>
    </citation>
    <scope>NUCLEOTIDE SEQUENCE [LARGE SCALE GENOMIC DNA]</scope>
    <source>
        <strain evidence="2 3">NBRC 106135</strain>
    </source>
</reference>
<dbReference type="PROSITE" id="PS52050">
    <property type="entry name" value="WYL"/>
    <property type="match status" value="1"/>
</dbReference>
<proteinExistence type="predicted"/>
<dbReference type="OrthoDB" id="852720at2"/>
<protein>
    <recommendedName>
        <fullName evidence="1">WYL domain-containing protein</fullName>
    </recommendedName>
</protein>
<dbReference type="InterPro" id="IPR026881">
    <property type="entry name" value="WYL_dom"/>
</dbReference>
<dbReference type="AlphaFoldDB" id="A0A512B6F8"/>
<dbReference type="Proteomes" id="UP000321513">
    <property type="component" value="Unassembled WGS sequence"/>
</dbReference>
<dbReference type="RefSeq" id="WP_147201525.1">
    <property type="nucleotide sequence ID" value="NZ_BJYT01000001.1"/>
</dbReference>
<keyword evidence="3" id="KW-1185">Reference proteome</keyword>
<sequence length="132" mass="15453">MISINDIQHDDMRVKINQAILEKCIIEFKYTNKTKNREETRIVEPYLLGINEQGNLFVSGYFRATEEQIKNEMKSEHKNFLVDGIEEDSLIVSSKKFDSLKVEHPDKIYKTTKTIVLAVAYFPEIIIKTYFS</sequence>
<evidence type="ECO:0000313" key="2">
    <source>
        <dbReference type="EMBL" id="GEO07554.1"/>
    </source>
</evidence>
<name>A0A512B6F8_9BACT</name>
<gene>
    <name evidence="2" type="ORF">SAE01_00500</name>
</gene>